<evidence type="ECO:0008006" key="3">
    <source>
        <dbReference type="Google" id="ProtNLM"/>
    </source>
</evidence>
<accession>A0A346PI08</accession>
<dbReference type="AlphaFoldDB" id="A0A346PI08"/>
<dbReference type="Pfam" id="PF10127">
    <property type="entry name" value="RlaP"/>
    <property type="match status" value="1"/>
</dbReference>
<dbReference type="InterPro" id="IPR018775">
    <property type="entry name" value="RlaP"/>
</dbReference>
<reference evidence="2" key="1">
    <citation type="submission" date="2017-10" db="EMBL/GenBank/DDBJ databases">
        <title>Phenotypic and genomic properties of facultatively anaerobic sulfur-reducing natronoarchaea from hypersaline soda lakes.</title>
        <authorList>
            <person name="Sorokin D.Y."/>
            <person name="Kublanov I.V."/>
            <person name="Roman P."/>
            <person name="Sinninghe Damste J.S."/>
            <person name="Golyshin P.N."/>
            <person name="Rojo D."/>
            <person name="Ciordia S."/>
            <person name="Mena Md.C."/>
            <person name="Ferrer M."/>
            <person name="Messina E."/>
            <person name="Smedile F."/>
            <person name="La Spada G."/>
            <person name="La Cono V."/>
            <person name="Yakimov M.M."/>
        </authorList>
    </citation>
    <scope>NUCLEOTIDE SEQUENCE [LARGE SCALE GENOMIC DNA]</scope>
    <source>
        <strain evidence="2">AArc1</strain>
    </source>
</reference>
<sequence length="316" mass="35201">MTMSAVSSTVYDAVERALSELESEFDVRAVLAVARGSHAWGAASPDSDYDVGFVFVEADCRRYAHLDGTRESVVEYATATVDGHPIDLEFQGWNVTTFAKLLAASNQGAIDLLRSPIRYRTTYDPDPLAAELERTFDPMDLYHDWRAIASNTYRTYLSDHLVGPDDEVFPIRDRLAKGYLVETDDGTTTIAADDERFTETATRQTVKGNLTVFRAAASARYLKRTGERGDHDLPALEFESFLEEQAPAVFDADRLECGHRLLERKRRGDGNAVIGDRVGREFAHPPRLIDPAVHARDGPDRTRLNDAVDAMIDASR</sequence>
<organism evidence="1 2">
    <name type="scientific">Natrarchaeobaculum sulfurireducens</name>
    <dbReference type="NCBI Taxonomy" id="2044521"/>
    <lineage>
        <taxon>Archaea</taxon>
        <taxon>Methanobacteriati</taxon>
        <taxon>Methanobacteriota</taxon>
        <taxon>Stenosarchaea group</taxon>
        <taxon>Halobacteria</taxon>
        <taxon>Halobacteriales</taxon>
        <taxon>Natrialbaceae</taxon>
        <taxon>Natrarchaeobaculum</taxon>
    </lineage>
</organism>
<dbReference type="EMBL" id="CP024047">
    <property type="protein sequence ID" value="AXR79153.1"/>
    <property type="molecule type" value="Genomic_DNA"/>
</dbReference>
<name>A0A346PI08_9EURY</name>
<protein>
    <recommendedName>
        <fullName evidence="3">Nucleotidyltransferase</fullName>
    </recommendedName>
</protein>
<evidence type="ECO:0000313" key="2">
    <source>
        <dbReference type="Proteomes" id="UP000258707"/>
    </source>
</evidence>
<dbReference type="KEGG" id="nan:AArc1_2841"/>
<evidence type="ECO:0000313" key="1">
    <source>
        <dbReference type="EMBL" id="AXR79153.1"/>
    </source>
</evidence>
<dbReference type="Proteomes" id="UP000258707">
    <property type="component" value="Chromosome"/>
</dbReference>
<dbReference type="SUPFAM" id="SSF81301">
    <property type="entry name" value="Nucleotidyltransferase"/>
    <property type="match status" value="1"/>
</dbReference>
<gene>
    <name evidence="1" type="ORF">AArc1_2841</name>
</gene>
<proteinExistence type="predicted"/>
<dbReference type="InterPro" id="IPR043519">
    <property type="entry name" value="NT_sf"/>
</dbReference>